<comment type="caution">
    <text evidence="2">The sequence shown here is derived from an EMBL/GenBank/DDBJ whole genome shotgun (WGS) entry which is preliminary data.</text>
</comment>
<dbReference type="Proteomes" id="UP000186922">
    <property type="component" value="Unassembled WGS sequence"/>
</dbReference>
<keyword evidence="3" id="KW-1185">Reference proteome</keyword>
<dbReference type="AlphaFoldDB" id="A0A1D1UT64"/>
<proteinExistence type="predicted"/>
<feature type="region of interest" description="Disordered" evidence="1">
    <location>
        <begin position="82"/>
        <end position="102"/>
    </location>
</feature>
<gene>
    <name evidence="2" type="primary">RvY_03907</name>
    <name evidence="2" type="synonym">RvY_03907.2</name>
    <name evidence="2" type="ORF">RvY_03907-2</name>
</gene>
<accession>A0A1D1UT64</accession>
<feature type="region of interest" description="Disordered" evidence="1">
    <location>
        <begin position="1"/>
        <end position="38"/>
    </location>
</feature>
<name>A0A1D1UT64_RAMVA</name>
<protein>
    <submittedName>
        <fullName evidence="2">Uncharacterized protein</fullName>
    </submittedName>
</protein>
<sequence length="102" mass="10887">MDGWRGRARRDRSDTSATASTSSPYRVEQRNGATGGYSTSASGIYLSRTASCSWCQLAYLGGHQLHCGRTLPVQRLCRRAVPSASLGQQNPPATALPSKTGD</sequence>
<evidence type="ECO:0000313" key="3">
    <source>
        <dbReference type="Proteomes" id="UP000186922"/>
    </source>
</evidence>
<feature type="compositionally biased region" description="Basic residues" evidence="1">
    <location>
        <begin position="1"/>
        <end position="10"/>
    </location>
</feature>
<reference evidence="2 3" key="1">
    <citation type="journal article" date="2016" name="Nat. Commun.">
        <title>Extremotolerant tardigrade genome and improved radiotolerance of human cultured cells by tardigrade-unique protein.</title>
        <authorList>
            <person name="Hashimoto T."/>
            <person name="Horikawa D.D."/>
            <person name="Saito Y."/>
            <person name="Kuwahara H."/>
            <person name="Kozuka-Hata H."/>
            <person name="Shin-I T."/>
            <person name="Minakuchi Y."/>
            <person name="Ohishi K."/>
            <person name="Motoyama A."/>
            <person name="Aizu T."/>
            <person name="Enomoto A."/>
            <person name="Kondo K."/>
            <person name="Tanaka S."/>
            <person name="Hara Y."/>
            <person name="Koshikawa S."/>
            <person name="Sagara H."/>
            <person name="Miura T."/>
            <person name="Yokobori S."/>
            <person name="Miyagawa K."/>
            <person name="Suzuki Y."/>
            <person name="Kubo T."/>
            <person name="Oyama M."/>
            <person name="Kohara Y."/>
            <person name="Fujiyama A."/>
            <person name="Arakawa K."/>
            <person name="Katayama T."/>
            <person name="Toyoda A."/>
            <person name="Kunieda T."/>
        </authorList>
    </citation>
    <scope>NUCLEOTIDE SEQUENCE [LARGE SCALE GENOMIC DNA]</scope>
    <source>
        <strain evidence="2 3">YOKOZUNA-1</strain>
    </source>
</reference>
<evidence type="ECO:0000313" key="2">
    <source>
        <dbReference type="EMBL" id="GAU91700.1"/>
    </source>
</evidence>
<dbReference type="EMBL" id="BDGG01000002">
    <property type="protein sequence ID" value="GAU91700.1"/>
    <property type="molecule type" value="Genomic_DNA"/>
</dbReference>
<evidence type="ECO:0000256" key="1">
    <source>
        <dbReference type="SAM" id="MobiDB-lite"/>
    </source>
</evidence>
<organism evidence="2 3">
    <name type="scientific">Ramazzottius varieornatus</name>
    <name type="common">Water bear</name>
    <name type="synonym">Tardigrade</name>
    <dbReference type="NCBI Taxonomy" id="947166"/>
    <lineage>
        <taxon>Eukaryota</taxon>
        <taxon>Metazoa</taxon>
        <taxon>Ecdysozoa</taxon>
        <taxon>Tardigrada</taxon>
        <taxon>Eutardigrada</taxon>
        <taxon>Parachela</taxon>
        <taxon>Hypsibioidea</taxon>
        <taxon>Ramazzottiidae</taxon>
        <taxon>Ramazzottius</taxon>
    </lineage>
</organism>